<feature type="transmembrane region" description="Helical" evidence="1">
    <location>
        <begin position="37"/>
        <end position="60"/>
    </location>
</feature>
<gene>
    <name evidence="3" type="ordered locus">Oter_4604</name>
</gene>
<organism evidence="3 4">
    <name type="scientific">Opitutus terrae (strain DSM 11246 / JCM 15787 / PB90-1)</name>
    <dbReference type="NCBI Taxonomy" id="452637"/>
    <lineage>
        <taxon>Bacteria</taxon>
        <taxon>Pseudomonadati</taxon>
        <taxon>Verrucomicrobiota</taxon>
        <taxon>Opitutia</taxon>
        <taxon>Opitutales</taxon>
        <taxon>Opitutaceae</taxon>
        <taxon>Opitutus</taxon>
    </lineage>
</organism>
<dbReference type="Proteomes" id="UP000007013">
    <property type="component" value="Chromosome"/>
</dbReference>
<dbReference type="eggNOG" id="COG1721">
    <property type="taxonomic scope" value="Bacteria"/>
</dbReference>
<dbReference type="HOGENOM" id="CLU_735565_0_0_0"/>
<protein>
    <recommendedName>
        <fullName evidence="2">DUF58 domain-containing protein</fullName>
    </recommendedName>
</protein>
<keyword evidence="1" id="KW-1133">Transmembrane helix</keyword>
<keyword evidence="1" id="KW-0812">Transmembrane</keyword>
<reference evidence="3 4" key="1">
    <citation type="journal article" date="2011" name="J. Bacteriol.">
        <title>Genome sequence of the verrucomicrobium Opitutus terrae PB90-1, an abundant inhabitant of rice paddy soil ecosystems.</title>
        <authorList>
            <person name="van Passel M.W."/>
            <person name="Kant R."/>
            <person name="Palva A."/>
            <person name="Copeland A."/>
            <person name="Lucas S."/>
            <person name="Lapidus A."/>
            <person name="Glavina del Rio T."/>
            <person name="Pitluck S."/>
            <person name="Goltsman E."/>
            <person name="Clum A."/>
            <person name="Sun H."/>
            <person name="Schmutz J."/>
            <person name="Larimer F.W."/>
            <person name="Land M.L."/>
            <person name="Hauser L."/>
            <person name="Kyrpides N."/>
            <person name="Mikhailova N."/>
            <person name="Richardson P.P."/>
            <person name="Janssen P.H."/>
            <person name="de Vos W.M."/>
            <person name="Smidt H."/>
        </authorList>
    </citation>
    <scope>NUCLEOTIDE SEQUENCE [LARGE SCALE GENOMIC DNA]</scope>
    <source>
        <strain evidence="4">DSM 11246 / JCM 15787 / PB90-1</strain>
    </source>
</reference>
<name>B1ZQS7_OPITP</name>
<evidence type="ECO:0000313" key="4">
    <source>
        <dbReference type="Proteomes" id="UP000007013"/>
    </source>
</evidence>
<keyword evidence="1" id="KW-0472">Membrane</keyword>
<dbReference type="InterPro" id="IPR002881">
    <property type="entry name" value="DUF58"/>
</dbReference>
<evidence type="ECO:0000256" key="1">
    <source>
        <dbReference type="SAM" id="Phobius"/>
    </source>
</evidence>
<dbReference type="EMBL" id="CP001032">
    <property type="protein sequence ID" value="ACB77875.1"/>
    <property type="molecule type" value="Genomic_DNA"/>
</dbReference>
<accession>B1ZQS7</accession>
<feature type="transmembrane region" description="Helical" evidence="1">
    <location>
        <begin position="12"/>
        <end position="31"/>
    </location>
</feature>
<dbReference type="KEGG" id="ote:Oter_4604"/>
<proteinExistence type="predicted"/>
<feature type="domain" description="DUF58" evidence="2">
    <location>
        <begin position="233"/>
        <end position="278"/>
    </location>
</feature>
<sequence length="380" mass="42050">MVFPRRRQRVWPTISGTLLIALSLGVGLAAYNAANNILFITLALLLACLVLSGVLSWLNFRRVDWQLEIQPPVRAGQDAVVALQLANTKRWLPVYGLWFDFVARSENPSEVARAETTFTARSAEVKAALAQAAAAETRERVRLRARLDPGARTRLEWSFAPRQRGRLHVRLEGVGSLYPFGFLQKQFTTDAKQDVVVWPAPVEYRRFGAATARRLPGGDRAMRAGSGTDLFALRRYEVGDSHRLIHWKASARTRQLLVRQFAAESAEGFSLWLQTDAAAWPRAEQFERGVSFAATLAEDLFRMEKLSSVALNSAPPRPVRGLGDLEAWLDELALVQPVDGTDARARAAGPLARRRSLVTFVADGPHGVIALCDGERMAAT</sequence>
<evidence type="ECO:0000259" key="2">
    <source>
        <dbReference type="Pfam" id="PF01882"/>
    </source>
</evidence>
<keyword evidence="4" id="KW-1185">Reference proteome</keyword>
<dbReference type="Pfam" id="PF01882">
    <property type="entry name" value="DUF58"/>
    <property type="match status" value="1"/>
</dbReference>
<dbReference type="AlphaFoldDB" id="B1ZQS7"/>
<dbReference type="STRING" id="452637.Oter_4604"/>
<dbReference type="PANTHER" id="PTHR34351:SF1">
    <property type="entry name" value="SLR1927 PROTEIN"/>
    <property type="match status" value="1"/>
</dbReference>
<dbReference type="PANTHER" id="PTHR34351">
    <property type="entry name" value="SLR1927 PROTEIN-RELATED"/>
    <property type="match status" value="1"/>
</dbReference>
<evidence type="ECO:0000313" key="3">
    <source>
        <dbReference type="EMBL" id="ACB77875.1"/>
    </source>
</evidence>